<reference evidence="4" key="1">
    <citation type="submission" date="2023-07" db="EMBL/GenBank/DDBJ databases">
        <title>Novel species in the genus Lipingzhangella isolated from Sambhar Salt Lake.</title>
        <authorList>
            <person name="Jiya N."/>
            <person name="Kajale S."/>
            <person name="Sharma A."/>
        </authorList>
    </citation>
    <scope>NUCLEOTIDE SEQUENCE [LARGE SCALE GENOMIC DNA]</scope>
    <source>
        <strain evidence="4">LS1_29</strain>
    </source>
</reference>
<dbReference type="InterPro" id="IPR054488">
    <property type="entry name" value="ThcOx_dom2"/>
</dbReference>
<keyword evidence="4" id="KW-1185">Reference proteome</keyword>
<sequence>MRQHNGDSGQRDLRPLRLLSLLEGTLVEHISESSLLVASRWGDFRLDSPGADVRELISRMALGPVVPDNAVSPAQGLHREWAWAEVSSVLRELECCVVHSLSDGSTTGPFLSVEPVAFRARFALPERLQERTARLSQFTVIRLSGERLLMESPLAMHRVVLHRPEVFQVVDGLTSEATVADTAAALTSLPPRLVVDTVAYLVAAGVAVVGEYDPQAQLQFLPEDTDPRLEPWSPHDLLFHTHRRPRLLDGSALGPPSNLAQPQDGRQLALPPPGGLDTSRERRGRVRFRPLSAAELSELLSRALACSGREAGVPSSFPESGAGVTLYVTLDRSLDVERGIYRYSADRNELILINSHESDIAKILDCAKLASGVGHRPAALFTVTARMSDVPRLFEDSPYSTALLMTGALQERLRNAARELELAASVLTSGDTEITTQALGLDGLAETAIGEFGAGG</sequence>
<feature type="region of interest" description="Disordered" evidence="1">
    <location>
        <begin position="250"/>
        <end position="284"/>
    </location>
</feature>
<proteinExistence type="predicted"/>
<dbReference type="Pfam" id="PF22767">
    <property type="entry name" value="ThcOx"/>
    <property type="match status" value="1"/>
</dbReference>
<name>A0ABU2H7L6_9ACTN</name>
<feature type="domain" description="Cyanobactin oxidase ThcOx second" evidence="2">
    <location>
        <begin position="134"/>
        <end position="244"/>
    </location>
</feature>
<protein>
    <recommendedName>
        <fullName evidence="2">Cyanobactin oxidase ThcOx second domain-containing protein</fullName>
    </recommendedName>
</protein>
<dbReference type="Gene3D" id="3.40.109.10">
    <property type="entry name" value="NADH Oxidase"/>
    <property type="match status" value="1"/>
</dbReference>
<evidence type="ECO:0000256" key="1">
    <source>
        <dbReference type="SAM" id="MobiDB-lite"/>
    </source>
</evidence>
<organism evidence="3 4">
    <name type="scientific">Lipingzhangella rawalii</name>
    <dbReference type="NCBI Taxonomy" id="2055835"/>
    <lineage>
        <taxon>Bacteria</taxon>
        <taxon>Bacillati</taxon>
        <taxon>Actinomycetota</taxon>
        <taxon>Actinomycetes</taxon>
        <taxon>Streptosporangiales</taxon>
        <taxon>Nocardiopsidaceae</taxon>
        <taxon>Lipingzhangella</taxon>
    </lineage>
</organism>
<dbReference type="Proteomes" id="UP001250214">
    <property type="component" value="Unassembled WGS sequence"/>
</dbReference>
<evidence type="ECO:0000313" key="3">
    <source>
        <dbReference type="EMBL" id="MDS1270800.1"/>
    </source>
</evidence>
<dbReference type="EMBL" id="JAVLVT010000004">
    <property type="protein sequence ID" value="MDS1270800.1"/>
    <property type="molecule type" value="Genomic_DNA"/>
</dbReference>
<comment type="caution">
    <text evidence="3">The sequence shown here is derived from an EMBL/GenBank/DDBJ whole genome shotgun (WGS) entry which is preliminary data.</text>
</comment>
<evidence type="ECO:0000313" key="4">
    <source>
        <dbReference type="Proteomes" id="UP001250214"/>
    </source>
</evidence>
<dbReference type="InterPro" id="IPR000415">
    <property type="entry name" value="Nitroreductase-like"/>
</dbReference>
<evidence type="ECO:0000259" key="2">
    <source>
        <dbReference type="Pfam" id="PF22767"/>
    </source>
</evidence>
<dbReference type="RefSeq" id="WP_310912347.1">
    <property type="nucleotide sequence ID" value="NZ_JAVLVT010000004.1"/>
</dbReference>
<gene>
    <name evidence="3" type="ORF">RIF23_10855</name>
</gene>
<accession>A0ABU2H7L6</accession>